<dbReference type="SUPFAM" id="SSF51445">
    <property type="entry name" value="(Trans)glycosidases"/>
    <property type="match status" value="1"/>
</dbReference>
<dbReference type="PROSITE" id="PS00608">
    <property type="entry name" value="GLYCOSYL_HYDROL_F2_2"/>
    <property type="match status" value="1"/>
</dbReference>
<dbReference type="InterPro" id="IPR008979">
    <property type="entry name" value="Galactose-bd-like_sf"/>
</dbReference>
<feature type="domain" description="Glycoside hydrolase family 2 immunoglobulin-like beta-sandwich" evidence="5">
    <location>
        <begin position="200"/>
        <end position="289"/>
    </location>
</feature>
<dbReference type="AlphaFoldDB" id="A0A5B8V463"/>
<gene>
    <name evidence="8" type="ORF">FRZ67_00290</name>
</gene>
<evidence type="ECO:0000259" key="6">
    <source>
        <dbReference type="Pfam" id="PF02836"/>
    </source>
</evidence>
<feature type="chain" id="PRO_5022892491" evidence="4">
    <location>
        <begin position="21"/>
        <end position="595"/>
    </location>
</feature>
<accession>A0A5B8V463</accession>
<feature type="signal peptide" evidence="4">
    <location>
        <begin position="1"/>
        <end position="20"/>
    </location>
</feature>
<dbReference type="Proteomes" id="UP000321533">
    <property type="component" value="Chromosome"/>
</dbReference>
<dbReference type="PANTHER" id="PTHR42732">
    <property type="entry name" value="BETA-GALACTOSIDASE"/>
    <property type="match status" value="1"/>
</dbReference>
<dbReference type="Gene3D" id="2.60.120.260">
    <property type="entry name" value="Galactose-binding domain-like"/>
    <property type="match status" value="1"/>
</dbReference>
<dbReference type="SUPFAM" id="SSF49785">
    <property type="entry name" value="Galactose-binding domain-like"/>
    <property type="match status" value="1"/>
</dbReference>
<reference evidence="8 9" key="1">
    <citation type="journal article" date="2016" name="Int. J. Syst. Evol. Microbiol.">
        <title>Panacibacter ginsenosidivorans gen. nov., sp. nov., with ginsenoside converting activity isolated from soil of a ginseng field.</title>
        <authorList>
            <person name="Siddiqi M.Z."/>
            <person name="Muhammad Shafi S."/>
            <person name="Choi K.D."/>
            <person name="Im W.T."/>
        </authorList>
    </citation>
    <scope>NUCLEOTIDE SEQUENCE [LARGE SCALE GENOMIC DNA]</scope>
    <source>
        <strain evidence="8 9">Gsoil1550</strain>
    </source>
</reference>
<dbReference type="GO" id="GO:0004553">
    <property type="term" value="F:hydrolase activity, hydrolyzing O-glycosyl compounds"/>
    <property type="evidence" value="ECO:0007669"/>
    <property type="project" value="InterPro"/>
</dbReference>
<dbReference type="Pfam" id="PF02836">
    <property type="entry name" value="Glyco_hydro_2_C"/>
    <property type="match status" value="1"/>
</dbReference>
<dbReference type="InterPro" id="IPR006104">
    <property type="entry name" value="Glyco_hydro_2_N"/>
</dbReference>
<dbReference type="InterPro" id="IPR006103">
    <property type="entry name" value="Glyco_hydro_2_cat"/>
</dbReference>
<dbReference type="InterPro" id="IPR013783">
    <property type="entry name" value="Ig-like_fold"/>
</dbReference>
<dbReference type="Pfam" id="PF00703">
    <property type="entry name" value="Glyco_hydro_2"/>
    <property type="match status" value="1"/>
</dbReference>
<evidence type="ECO:0000256" key="1">
    <source>
        <dbReference type="ARBA" id="ARBA00007401"/>
    </source>
</evidence>
<dbReference type="KEGG" id="pgin:FRZ67_00290"/>
<dbReference type="InterPro" id="IPR017853">
    <property type="entry name" value="GH"/>
</dbReference>
<feature type="domain" description="Glycosyl hydrolases family 2 sugar binding" evidence="7">
    <location>
        <begin position="37"/>
        <end position="194"/>
    </location>
</feature>
<dbReference type="EMBL" id="CP042435">
    <property type="protein sequence ID" value="QEC65815.1"/>
    <property type="molecule type" value="Genomic_DNA"/>
</dbReference>
<dbReference type="InterPro" id="IPR006101">
    <property type="entry name" value="Glyco_hydro_2"/>
</dbReference>
<organism evidence="8 9">
    <name type="scientific">Panacibacter ginsenosidivorans</name>
    <dbReference type="NCBI Taxonomy" id="1813871"/>
    <lineage>
        <taxon>Bacteria</taxon>
        <taxon>Pseudomonadati</taxon>
        <taxon>Bacteroidota</taxon>
        <taxon>Chitinophagia</taxon>
        <taxon>Chitinophagales</taxon>
        <taxon>Chitinophagaceae</taxon>
        <taxon>Panacibacter</taxon>
    </lineage>
</organism>
<dbReference type="PRINTS" id="PR00132">
    <property type="entry name" value="GLHYDRLASE2"/>
</dbReference>
<dbReference type="PANTHER" id="PTHR42732:SF1">
    <property type="entry name" value="BETA-MANNOSIDASE"/>
    <property type="match status" value="1"/>
</dbReference>
<keyword evidence="4" id="KW-0732">Signal</keyword>
<dbReference type="SUPFAM" id="SSF49303">
    <property type="entry name" value="beta-Galactosidase/glucuronidase domain"/>
    <property type="match status" value="1"/>
</dbReference>
<dbReference type="Gene3D" id="3.20.20.80">
    <property type="entry name" value="Glycosidases"/>
    <property type="match status" value="1"/>
</dbReference>
<proteinExistence type="inferred from homology"/>
<sequence>MRKSSFLCFVFATIFTNLFAQGQINIIQNIKARNILNLDGKWHYIVDPYNTGDGSRFFSNKIQGSPDELVEYDFSSAPTLSVPGDWNSQQNDLLYYEGAVWYERDFVARPKQGKRYFLNFGAVNYKADVYLNGRLLGTHEGGFTPFQFEVTDKIEDGDNFIVVKADNTRYAENVPAENFDWWNYGGITRDVVLAEMNETYINDYSLQLTNDMKNVTGYVQLNGMQTSQQVTVQIMEANLQIKIPTNSSGRATFIFPIKNIEFWSPENPQLYTIKILATSDTTTDHIGFRTIETKGKNILLNGKPIFLRGVCLHEENPMIPGRPRSKSDLKMLLSWAKELNCNYVRLTHYPHNEYMSQLADEMGLLLWEEVPVYWSIDWENNDTYESAKQQLSELIYRDKNRASVIIWSIGNETPNTDTRNKFMGDLADHVRRMDTTRLVSAALLGYIDSTKTFRMNDSLGKKLDLLSFNEYIGWYIESPAEIPQYNFAIDADKPVIISEFGAEALGGFYADTATRFSEEMQELFYKNQFKLISDIPALRGTSPWVLVDFRSPKRLNPIYQEGWNRKGLYTETGKKKKAFFVVKGWNDAMQKKYGK</sequence>
<evidence type="ECO:0000313" key="9">
    <source>
        <dbReference type="Proteomes" id="UP000321533"/>
    </source>
</evidence>
<dbReference type="Gene3D" id="2.60.40.10">
    <property type="entry name" value="Immunoglobulins"/>
    <property type="match status" value="1"/>
</dbReference>
<evidence type="ECO:0000313" key="8">
    <source>
        <dbReference type="EMBL" id="QEC65815.1"/>
    </source>
</evidence>
<dbReference type="InterPro" id="IPR051913">
    <property type="entry name" value="GH2_Domain-Containing"/>
</dbReference>
<evidence type="ECO:0000259" key="5">
    <source>
        <dbReference type="Pfam" id="PF00703"/>
    </source>
</evidence>
<dbReference type="GO" id="GO:0005975">
    <property type="term" value="P:carbohydrate metabolic process"/>
    <property type="evidence" value="ECO:0007669"/>
    <property type="project" value="InterPro"/>
</dbReference>
<protein>
    <submittedName>
        <fullName evidence="8">Beta-glucuronidase</fullName>
    </submittedName>
</protein>
<evidence type="ECO:0000256" key="2">
    <source>
        <dbReference type="ARBA" id="ARBA00022801"/>
    </source>
</evidence>
<dbReference type="RefSeq" id="WP_147187615.1">
    <property type="nucleotide sequence ID" value="NZ_CP042435.1"/>
</dbReference>
<dbReference type="InterPro" id="IPR006102">
    <property type="entry name" value="Ig-like_GH2"/>
</dbReference>
<keyword evidence="3" id="KW-0326">Glycosidase</keyword>
<dbReference type="Pfam" id="PF02837">
    <property type="entry name" value="Glyco_hydro_2_N"/>
    <property type="match status" value="1"/>
</dbReference>
<evidence type="ECO:0000256" key="4">
    <source>
        <dbReference type="SAM" id="SignalP"/>
    </source>
</evidence>
<name>A0A5B8V463_9BACT</name>
<keyword evidence="9" id="KW-1185">Reference proteome</keyword>
<dbReference type="OrthoDB" id="857501at2"/>
<dbReference type="InterPro" id="IPR036156">
    <property type="entry name" value="Beta-gal/glucu_dom_sf"/>
</dbReference>
<dbReference type="InterPro" id="IPR023232">
    <property type="entry name" value="Glyco_hydro_2_AS"/>
</dbReference>
<comment type="similarity">
    <text evidence="1">Belongs to the glycosyl hydrolase 2 family.</text>
</comment>
<feature type="domain" description="Glycoside hydrolase family 2 catalytic" evidence="6">
    <location>
        <begin position="292"/>
        <end position="527"/>
    </location>
</feature>
<keyword evidence="2" id="KW-0378">Hydrolase</keyword>
<evidence type="ECO:0000259" key="7">
    <source>
        <dbReference type="Pfam" id="PF02837"/>
    </source>
</evidence>
<evidence type="ECO:0000256" key="3">
    <source>
        <dbReference type="ARBA" id="ARBA00023295"/>
    </source>
</evidence>